<sequence length="357" mass="40489">MKSCKISKRAARAVDSFVPEMRTRSSCDEPDGCNQQVLHFKMAAALPNLNDLMGYVEQPPFAENVAKLSKQQALYVRAAKNVEKEITQIEMEFFKKVHELESQYQGQFNALFEKRLKIVEGLTPVTEADVAEIPLIYGLEESLKVKLEGDLEDLPASKGIPKFWLRALENCPSVSDMIEEWDVPILEHLVNLEVKLTTQPLGFILKFTFTPNEFFEETVVEKTYEFSVVASEQPPHLFDGPVIDKCSVSPITWKEGKNPCFKIVKRKQKKATKGGATANRFVTKQVAQNSFFNFFNNDLSPEAAETDYEIASLIREQVIPHATLYYTGELHDNEDFDEDSFGSYEDDEDDAGSDEEN</sequence>
<dbReference type="AlphaFoldDB" id="A0A7E4WCB5"/>
<name>A0A7E4WCB5_PANRE</name>
<dbReference type="GO" id="GO:0006334">
    <property type="term" value="P:nucleosome assembly"/>
    <property type="evidence" value="ECO:0007669"/>
    <property type="project" value="InterPro"/>
</dbReference>
<evidence type="ECO:0000313" key="4">
    <source>
        <dbReference type="Proteomes" id="UP000492821"/>
    </source>
</evidence>
<dbReference type="WBParaSite" id="Pan_g9179.t1">
    <property type="protein sequence ID" value="Pan_g9179.t1"/>
    <property type="gene ID" value="Pan_g9179"/>
</dbReference>
<dbReference type="Proteomes" id="UP000492821">
    <property type="component" value="Unassembled WGS sequence"/>
</dbReference>
<dbReference type="InterPro" id="IPR037231">
    <property type="entry name" value="NAP-like_sf"/>
</dbReference>
<feature type="region of interest" description="Disordered" evidence="3">
    <location>
        <begin position="333"/>
        <end position="357"/>
    </location>
</feature>
<dbReference type="PANTHER" id="PTHR11875">
    <property type="entry name" value="TESTIS-SPECIFIC Y-ENCODED PROTEIN"/>
    <property type="match status" value="1"/>
</dbReference>
<proteinExistence type="inferred from homology"/>
<evidence type="ECO:0000256" key="1">
    <source>
        <dbReference type="ARBA" id="ARBA00009947"/>
    </source>
</evidence>
<protein>
    <submittedName>
        <fullName evidence="5">Nucleosome assembly protein 1-like 1</fullName>
    </submittedName>
</protein>
<dbReference type="Gene3D" id="3.30.1120.90">
    <property type="entry name" value="Nucleosome assembly protein"/>
    <property type="match status" value="1"/>
</dbReference>
<dbReference type="SUPFAM" id="SSF143113">
    <property type="entry name" value="NAP-like"/>
    <property type="match status" value="1"/>
</dbReference>
<reference evidence="5" key="2">
    <citation type="submission" date="2020-10" db="UniProtKB">
        <authorList>
            <consortium name="WormBaseParasite"/>
        </authorList>
    </citation>
    <scope>IDENTIFICATION</scope>
</reference>
<dbReference type="GO" id="GO:0005634">
    <property type="term" value="C:nucleus"/>
    <property type="evidence" value="ECO:0007669"/>
    <property type="project" value="InterPro"/>
</dbReference>
<evidence type="ECO:0000313" key="5">
    <source>
        <dbReference type="WBParaSite" id="Pan_g9179.t1"/>
    </source>
</evidence>
<keyword evidence="4" id="KW-1185">Reference proteome</keyword>
<evidence type="ECO:0000256" key="2">
    <source>
        <dbReference type="RuleBase" id="RU003876"/>
    </source>
</evidence>
<accession>A0A7E4WCB5</accession>
<evidence type="ECO:0000256" key="3">
    <source>
        <dbReference type="SAM" id="MobiDB-lite"/>
    </source>
</evidence>
<dbReference type="InterPro" id="IPR002164">
    <property type="entry name" value="NAP_family"/>
</dbReference>
<dbReference type="Gene3D" id="1.20.5.1500">
    <property type="match status" value="1"/>
</dbReference>
<organism evidence="4 5">
    <name type="scientific">Panagrellus redivivus</name>
    <name type="common">Microworm</name>
    <dbReference type="NCBI Taxonomy" id="6233"/>
    <lineage>
        <taxon>Eukaryota</taxon>
        <taxon>Metazoa</taxon>
        <taxon>Ecdysozoa</taxon>
        <taxon>Nematoda</taxon>
        <taxon>Chromadorea</taxon>
        <taxon>Rhabditida</taxon>
        <taxon>Tylenchina</taxon>
        <taxon>Panagrolaimomorpha</taxon>
        <taxon>Panagrolaimoidea</taxon>
        <taxon>Panagrolaimidae</taxon>
        <taxon>Panagrellus</taxon>
    </lineage>
</organism>
<reference evidence="4" key="1">
    <citation type="journal article" date="2013" name="Genetics">
        <title>The draft genome and transcriptome of Panagrellus redivivus are shaped by the harsh demands of a free-living lifestyle.</title>
        <authorList>
            <person name="Srinivasan J."/>
            <person name="Dillman A.R."/>
            <person name="Macchietto M.G."/>
            <person name="Heikkinen L."/>
            <person name="Lakso M."/>
            <person name="Fracchia K.M."/>
            <person name="Antoshechkin I."/>
            <person name="Mortazavi A."/>
            <person name="Wong G."/>
            <person name="Sternberg P.W."/>
        </authorList>
    </citation>
    <scope>NUCLEOTIDE SEQUENCE [LARGE SCALE GENOMIC DNA]</scope>
    <source>
        <strain evidence="4">MT8872</strain>
    </source>
</reference>
<comment type="similarity">
    <text evidence="1 2">Belongs to the nucleosome assembly protein (NAP) family.</text>
</comment>
<dbReference type="Pfam" id="PF00956">
    <property type="entry name" value="NAP"/>
    <property type="match status" value="1"/>
</dbReference>